<evidence type="ECO:0000256" key="1">
    <source>
        <dbReference type="SAM" id="MobiDB-lite"/>
    </source>
</evidence>
<evidence type="ECO:0000313" key="3">
    <source>
        <dbReference type="Proteomes" id="UP001321473"/>
    </source>
</evidence>
<evidence type="ECO:0000313" key="2">
    <source>
        <dbReference type="EMBL" id="KAK8757638.1"/>
    </source>
</evidence>
<reference evidence="2 3" key="1">
    <citation type="journal article" date="2023" name="Arcadia Sci">
        <title>De novo assembly of a long-read Amblyomma americanum tick genome.</title>
        <authorList>
            <person name="Chou S."/>
            <person name="Poskanzer K.E."/>
            <person name="Rollins M."/>
            <person name="Thuy-Boun P.S."/>
        </authorList>
    </citation>
    <scope>NUCLEOTIDE SEQUENCE [LARGE SCALE GENOMIC DNA]</scope>
    <source>
        <strain evidence="2">F_SG_1</strain>
        <tissue evidence="2">Salivary glands</tissue>
    </source>
</reference>
<accession>A0AAQ4D598</accession>
<dbReference type="EMBL" id="JARKHS020035013">
    <property type="protein sequence ID" value="KAK8757638.1"/>
    <property type="molecule type" value="Genomic_DNA"/>
</dbReference>
<comment type="caution">
    <text evidence="2">The sequence shown here is derived from an EMBL/GenBank/DDBJ whole genome shotgun (WGS) entry which is preliminary data.</text>
</comment>
<dbReference type="AlphaFoldDB" id="A0AAQ4D598"/>
<name>A0AAQ4D598_AMBAM</name>
<proteinExistence type="predicted"/>
<sequence>MHRWLRFEVNFCNLRQRTACPPQDGFHAPSRKSVGTVKTVDADRHKTGQLSKAVSKSSPSTGCRWHSPGEEHLLLLPLTLNLRPDC</sequence>
<protein>
    <submittedName>
        <fullName evidence="2">Uncharacterized protein</fullName>
    </submittedName>
</protein>
<keyword evidence="3" id="KW-1185">Reference proteome</keyword>
<dbReference type="Proteomes" id="UP001321473">
    <property type="component" value="Unassembled WGS sequence"/>
</dbReference>
<feature type="compositionally biased region" description="Polar residues" evidence="1">
    <location>
        <begin position="48"/>
        <end position="61"/>
    </location>
</feature>
<organism evidence="2 3">
    <name type="scientific">Amblyomma americanum</name>
    <name type="common">Lone star tick</name>
    <dbReference type="NCBI Taxonomy" id="6943"/>
    <lineage>
        <taxon>Eukaryota</taxon>
        <taxon>Metazoa</taxon>
        <taxon>Ecdysozoa</taxon>
        <taxon>Arthropoda</taxon>
        <taxon>Chelicerata</taxon>
        <taxon>Arachnida</taxon>
        <taxon>Acari</taxon>
        <taxon>Parasitiformes</taxon>
        <taxon>Ixodida</taxon>
        <taxon>Ixodoidea</taxon>
        <taxon>Ixodidae</taxon>
        <taxon>Amblyomminae</taxon>
        <taxon>Amblyomma</taxon>
    </lineage>
</organism>
<gene>
    <name evidence="2" type="ORF">V5799_004732</name>
</gene>
<feature type="region of interest" description="Disordered" evidence="1">
    <location>
        <begin position="43"/>
        <end position="63"/>
    </location>
</feature>